<evidence type="ECO:0000313" key="3">
    <source>
        <dbReference type="EMBL" id="MBS0028334.1"/>
    </source>
</evidence>
<protein>
    <submittedName>
        <fullName evidence="3">Uncharacterized protein</fullName>
    </submittedName>
</protein>
<keyword evidence="4" id="KW-1185">Reference proteome</keyword>
<dbReference type="RefSeq" id="WP_211973435.1">
    <property type="nucleotide sequence ID" value="NZ_CBFHAM010000079.1"/>
</dbReference>
<evidence type="ECO:0000256" key="2">
    <source>
        <dbReference type="SAM" id="Phobius"/>
    </source>
</evidence>
<keyword evidence="2" id="KW-1133">Transmembrane helix</keyword>
<evidence type="ECO:0000256" key="1">
    <source>
        <dbReference type="SAM" id="MobiDB-lite"/>
    </source>
</evidence>
<organism evidence="3 4">
    <name type="scientific">Chitinophaga hostae</name>
    <dbReference type="NCBI Taxonomy" id="2831022"/>
    <lineage>
        <taxon>Bacteria</taxon>
        <taxon>Pseudomonadati</taxon>
        <taxon>Bacteroidota</taxon>
        <taxon>Chitinophagia</taxon>
        <taxon>Chitinophagales</taxon>
        <taxon>Chitinophagaceae</taxon>
        <taxon>Chitinophaga</taxon>
    </lineage>
</organism>
<feature type="transmembrane region" description="Helical" evidence="2">
    <location>
        <begin position="54"/>
        <end position="72"/>
    </location>
</feature>
<dbReference type="EMBL" id="JAGTXB010000005">
    <property type="protein sequence ID" value="MBS0028334.1"/>
    <property type="molecule type" value="Genomic_DNA"/>
</dbReference>
<comment type="caution">
    <text evidence="3">The sequence shown here is derived from an EMBL/GenBank/DDBJ whole genome shotgun (WGS) entry which is preliminary data.</text>
</comment>
<gene>
    <name evidence="3" type="ORF">KE626_13530</name>
</gene>
<name>A0ABS5IZF3_9BACT</name>
<dbReference type="Proteomes" id="UP000676386">
    <property type="component" value="Unassembled WGS sequence"/>
</dbReference>
<evidence type="ECO:0000313" key="4">
    <source>
        <dbReference type="Proteomes" id="UP000676386"/>
    </source>
</evidence>
<sequence length="195" mass="21233">MDTNTPYDHLIAAKLEQIPVPDMADSIWASIETQLDTAIDVPDKKTAPKLKGKGWYGFAAITIAVTALWWYSSRPQKNIKPPQQQAPAPVITAPVTDSPVLIEHPEKKMIPVLPIPVKKDSASVSGSAPDSVHTADSTTERVLPLGKWEPRLGKPRPVVDSISVLPHPKKPKGVKGISPDDYKISADKDSARKKE</sequence>
<feature type="compositionally biased region" description="Basic and acidic residues" evidence="1">
    <location>
        <begin position="178"/>
        <end position="195"/>
    </location>
</feature>
<reference evidence="3 4" key="1">
    <citation type="submission" date="2021-04" db="EMBL/GenBank/DDBJ databases">
        <title>Chitinophaga sp. nov., isolated from the rhizosphere soil.</title>
        <authorList>
            <person name="He S."/>
        </authorList>
    </citation>
    <scope>NUCLEOTIDE SEQUENCE [LARGE SCALE GENOMIC DNA]</scope>
    <source>
        <strain evidence="3 4">2R12</strain>
    </source>
</reference>
<accession>A0ABS5IZF3</accession>
<keyword evidence="2" id="KW-0472">Membrane</keyword>
<keyword evidence="2" id="KW-0812">Transmembrane</keyword>
<proteinExistence type="predicted"/>
<feature type="region of interest" description="Disordered" evidence="1">
    <location>
        <begin position="122"/>
        <end position="195"/>
    </location>
</feature>